<dbReference type="Proteomes" id="UP000464086">
    <property type="component" value="Chromosome"/>
</dbReference>
<dbReference type="EMBL" id="CP033227">
    <property type="protein sequence ID" value="AYO75914.1"/>
    <property type="molecule type" value="Genomic_DNA"/>
</dbReference>
<dbReference type="InterPro" id="IPR027417">
    <property type="entry name" value="P-loop_NTPase"/>
</dbReference>
<reference evidence="3 6" key="3">
    <citation type="submission" date="2020-07" db="EMBL/GenBank/DDBJ databases">
        <title>Whole genome sequence of Sphingobium yanoikuyae A3.</title>
        <authorList>
            <person name="Han S.-S."/>
        </authorList>
    </citation>
    <scope>NUCLEOTIDE SEQUENCE [LARGE SCALE GENOMIC DNA]</scope>
    <source>
        <strain evidence="3 6">A3</strain>
        <plasmid evidence="3 6">unnamed1</plasmid>
    </source>
</reference>
<reference evidence="1 4" key="1">
    <citation type="submission" date="2018-10" db="EMBL/GenBank/DDBJ databases">
        <title>Characterization and genome analysis of a novel bacterium Sphingobium yanoikuyae SJTF8 capable of degrading PAHs.</title>
        <authorList>
            <person name="Yin C."/>
            <person name="Xiong W."/>
            <person name="Liang R."/>
        </authorList>
    </citation>
    <scope>NUCLEOTIDE SEQUENCE [LARGE SCALE GENOMIC DNA]</scope>
    <source>
        <strain evidence="1 4">SJTF8</strain>
        <plasmid evidence="1">pF1</plasmid>
        <plasmid evidence="4">pf1</plasmid>
    </source>
</reference>
<dbReference type="InterPro" id="IPR050678">
    <property type="entry name" value="DNA_Partitioning_ATPase"/>
</dbReference>
<name>A0A3G2UMZ2_SPHYA</name>
<dbReference type="SUPFAM" id="SSF52540">
    <property type="entry name" value="P-loop containing nucleoside triphosphate hydrolases"/>
    <property type="match status" value="1"/>
</dbReference>
<geneLocation type="plasmid" evidence="3 6">
    <name>unnamed1</name>
</geneLocation>
<keyword evidence="1" id="KW-0614">Plasmid</keyword>
<dbReference type="PANTHER" id="PTHR13696:SF99">
    <property type="entry name" value="COBYRINIC ACID AC-DIAMIDE SYNTHASE"/>
    <property type="match status" value="1"/>
</dbReference>
<evidence type="ECO:0000313" key="1">
    <source>
        <dbReference type="EMBL" id="AYO75914.1"/>
    </source>
</evidence>
<dbReference type="InterPro" id="IPR015223">
    <property type="entry name" value="MipZ"/>
</dbReference>
<reference evidence="2 5" key="2">
    <citation type="submission" date="2019-12" db="EMBL/GenBank/DDBJ databases">
        <title>Functional and genomic insights into the Sphingobium yanoikuyae YC-JY1, a bacterium efficiently degrading bisphenol A.</title>
        <authorList>
            <person name="Jia Y."/>
            <person name="Li X."/>
            <person name="Wang J."/>
            <person name="Eltoukhy A."/>
            <person name="Lamraoui I."/>
            <person name="Yan Y."/>
        </authorList>
    </citation>
    <scope>NUCLEOTIDE SEQUENCE [LARGE SCALE GENOMIC DNA]</scope>
    <source>
        <strain evidence="2 5">YC-JY1</strain>
    </source>
</reference>
<evidence type="ECO:0000313" key="5">
    <source>
        <dbReference type="Proteomes" id="UP000464086"/>
    </source>
</evidence>
<protein>
    <submittedName>
        <fullName evidence="2">AAA family ATPase</fullName>
    </submittedName>
</protein>
<dbReference type="AlphaFoldDB" id="A0A3G2UMZ2"/>
<dbReference type="CDD" id="cd02042">
    <property type="entry name" value="ParAB_family"/>
    <property type="match status" value="1"/>
</dbReference>
<geneLocation type="plasmid" evidence="4">
    <name>pf1</name>
</geneLocation>
<proteinExistence type="predicted"/>
<evidence type="ECO:0000313" key="6">
    <source>
        <dbReference type="Proteomes" id="UP000515377"/>
    </source>
</evidence>
<dbReference type="Gene3D" id="3.40.50.300">
    <property type="entry name" value="P-loop containing nucleotide triphosphate hydrolases"/>
    <property type="match status" value="1"/>
</dbReference>
<evidence type="ECO:0000313" key="4">
    <source>
        <dbReference type="Proteomes" id="UP000280708"/>
    </source>
</evidence>
<dbReference type="EMBL" id="CP047218">
    <property type="protein sequence ID" value="QHD70520.1"/>
    <property type="molecule type" value="Genomic_DNA"/>
</dbReference>
<evidence type="ECO:0000313" key="2">
    <source>
        <dbReference type="EMBL" id="QHD70520.1"/>
    </source>
</evidence>
<gene>
    <name evidence="1" type="ORF">EBF16_02625</name>
    <name evidence="2" type="ORF">GS397_22535</name>
    <name evidence="3" type="ORF">H3V42_31245</name>
</gene>
<dbReference type="Pfam" id="PF09140">
    <property type="entry name" value="MipZ"/>
    <property type="match status" value="1"/>
</dbReference>
<dbReference type="Proteomes" id="UP000515377">
    <property type="component" value="Plasmid unnamed1"/>
</dbReference>
<organism evidence="1 4">
    <name type="scientific">Sphingobium yanoikuyae</name>
    <name type="common">Sphingomonas yanoikuyae</name>
    <dbReference type="NCBI Taxonomy" id="13690"/>
    <lineage>
        <taxon>Bacteria</taxon>
        <taxon>Pseudomonadati</taxon>
        <taxon>Pseudomonadota</taxon>
        <taxon>Alphaproteobacteria</taxon>
        <taxon>Sphingomonadales</taxon>
        <taxon>Sphingomonadaceae</taxon>
        <taxon>Sphingobium</taxon>
    </lineage>
</organism>
<evidence type="ECO:0000313" key="3">
    <source>
        <dbReference type="EMBL" id="QNG49524.1"/>
    </source>
</evidence>
<dbReference type="EMBL" id="CP060123">
    <property type="protein sequence ID" value="QNG49524.1"/>
    <property type="molecule type" value="Genomic_DNA"/>
</dbReference>
<dbReference type="PANTHER" id="PTHR13696">
    <property type="entry name" value="P-LOOP CONTAINING NUCLEOSIDE TRIPHOSPHATE HYDROLASE"/>
    <property type="match status" value="1"/>
</dbReference>
<dbReference type="Proteomes" id="UP000280708">
    <property type="component" value="Plasmid pF1"/>
</dbReference>
<geneLocation type="plasmid" evidence="1">
    <name>pF1</name>
</geneLocation>
<accession>A0A3G2UMZ2</accession>
<sequence>MRNVGLEGEHPDNIVADIARRGKLPARIIVVANEKGGVGKSTIAFHLAVGLLHRGHSVAAIDLDRRQQTLSRVLGYRDGTICRLKAPLKSPRHAVLQVPSGAMLCQEMMRIGSACDYIVIDVPGYDSAIARRALALADILVTPISSSFVDLDLLARVHPLTLDIVSPGCFATAVNEIRQARLRQGLGGIDWIVLENRLRRETSHNRDRVEAALRTIAPEAGFRMTKGLAERVAYRDLFLMGLTHLDLKALPALPFPNSRVVQEIRNLVATVEETPADRRCLVNA</sequence>